<dbReference type="AlphaFoldDB" id="A0A5J4NY47"/>
<dbReference type="CDD" id="cd00086">
    <property type="entry name" value="homeodomain"/>
    <property type="match status" value="1"/>
</dbReference>
<dbReference type="PROSITE" id="PS50071">
    <property type="entry name" value="HOMEOBOX_2"/>
    <property type="match status" value="1"/>
</dbReference>
<dbReference type="GO" id="GO:0048598">
    <property type="term" value="P:embryonic morphogenesis"/>
    <property type="evidence" value="ECO:0007669"/>
    <property type="project" value="TreeGrafter"/>
</dbReference>
<evidence type="ECO:0000256" key="8">
    <source>
        <dbReference type="RuleBase" id="RU000682"/>
    </source>
</evidence>
<evidence type="ECO:0000256" key="9">
    <source>
        <dbReference type="SAM" id="MobiDB-lite"/>
    </source>
</evidence>
<evidence type="ECO:0000256" key="3">
    <source>
        <dbReference type="ARBA" id="ARBA00023125"/>
    </source>
</evidence>
<dbReference type="InterPro" id="IPR017970">
    <property type="entry name" value="Homeobox_CS"/>
</dbReference>
<dbReference type="SMART" id="SM00389">
    <property type="entry name" value="HOX"/>
    <property type="match status" value="1"/>
</dbReference>
<feature type="compositionally biased region" description="Basic residues" evidence="9">
    <location>
        <begin position="15"/>
        <end position="26"/>
    </location>
</feature>
<evidence type="ECO:0000256" key="1">
    <source>
        <dbReference type="ARBA" id="ARBA00004123"/>
    </source>
</evidence>
<dbReference type="PANTHER" id="PTHR24338:SF0">
    <property type="entry name" value="MUSCLE SEGMENTATION HOMEOBOX"/>
    <property type="match status" value="1"/>
</dbReference>
<dbReference type="Proteomes" id="UP000324629">
    <property type="component" value="Unassembled WGS sequence"/>
</dbReference>
<keyword evidence="4 7" id="KW-0371">Homeobox</keyword>
<comment type="similarity">
    <text evidence="6">Belongs to the Msh homeobox family.</text>
</comment>
<evidence type="ECO:0000256" key="2">
    <source>
        <dbReference type="ARBA" id="ARBA00022473"/>
    </source>
</evidence>
<sequence>MFCSIEDRGGPQKCSLRKHKPNRKPRTPFTTQQLVSLEKKFRQKQYLSIAERAEFSNNLTLTETQVKIWFQNRRAKAKRLQEVESGKFTHSNSPDVHNLNAVSIAASTTNQSITENNCLLQALKNKNIQSEEGLKSLGWNQIQEVSCDSTEKSSQASILFKSSCEQNVNQCSPQGDSSRPTPSGYFDGRDVQSTGNWEKIDNLFEHSGHQCSPLPCKRTTSPSDERVSESPSVEETSKSAFTRSSKHTISYFSTTNQQPIETMWPKFSTDNPKLDALGVTVFPVLPHNHDNSFCFNLPYWNGHWESIHPGMTALGFLCHACSLDWQDVFFVTCE</sequence>
<evidence type="ECO:0000259" key="10">
    <source>
        <dbReference type="PROSITE" id="PS50071"/>
    </source>
</evidence>
<dbReference type="GO" id="GO:0000981">
    <property type="term" value="F:DNA-binding transcription factor activity, RNA polymerase II-specific"/>
    <property type="evidence" value="ECO:0007669"/>
    <property type="project" value="InterPro"/>
</dbReference>
<dbReference type="InterPro" id="IPR001356">
    <property type="entry name" value="HD"/>
</dbReference>
<comment type="subcellular location">
    <subcellularLocation>
        <location evidence="1 7 8">Nucleus</location>
    </subcellularLocation>
</comment>
<dbReference type="Pfam" id="PF00046">
    <property type="entry name" value="Homeodomain"/>
    <property type="match status" value="1"/>
</dbReference>
<evidence type="ECO:0000256" key="4">
    <source>
        <dbReference type="ARBA" id="ARBA00023155"/>
    </source>
</evidence>
<feature type="compositionally biased region" description="Polar residues" evidence="9">
    <location>
        <begin position="169"/>
        <end position="181"/>
    </location>
</feature>
<reference evidence="11 12" key="1">
    <citation type="journal article" date="2019" name="Gigascience">
        <title>Whole-genome sequence of the oriental lung fluke Paragonimus westermani.</title>
        <authorList>
            <person name="Oey H."/>
            <person name="Zakrzewski M."/>
            <person name="Narain K."/>
            <person name="Devi K.R."/>
            <person name="Agatsuma T."/>
            <person name="Nawaratna S."/>
            <person name="Gobert G.N."/>
            <person name="Jones M.K."/>
            <person name="Ragan M.A."/>
            <person name="McManus D.P."/>
            <person name="Krause L."/>
        </authorList>
    </citation>
    <scope>NUCLEOTIDE SEQUENCE [LARGE SCALE GENOMIC DNA]</scope>
    <source>
        <strain evidence="11 12">IND2009</strain>
    </source>
</reference>
<dbReference type="PANTHER" id="PTHR24338">
    <property type="entry name" value="HOMEOBOX PROTEIN MSX"/>
    <property type="match status" value="1"/>
</dbReference>
<dbReference type="PRINTS" id="PR00024">
    <property type="entry name" value="HOMEOBOX"/>
</dbReference>
<keyword evidence="2" id="KW-0217">Developmental protein</keyword>
<feature type="domain" description="Homeobox" evidence="10">
    <location>
        <begin position="20"/>
        <end position="80"/>
    </location>
</feature>
<feature type="region of interest" description="Disordered" evidence="9">
    <location>
        <begin position="169"/>
        <end position="192"/>
    </location>
</feature>
<evidence type="ECO:0000256" key="5">
    <source>
        <dbReference type="ARBA" id="ARBA00023242"/>
    </source>
</evidence>
<dbReference type="Gene3D" id="1.10.10.60">
    <property type="entry name" value="Homeodomain-like"/>
    <property type="match status" value="1"/>
</dbReference>
<evidence type="ECO:0000313" key="11">
    <source>
        <dbReference type="EMBL" id="KAA3680242.1"/>
    </source>
</evidence>
<protein>
    <submittedName>
        <fullName evidence="11">Homeobox protein MSX</fullName>
    </submittedName>
</protein>
<evidence type="ECO:0000313" key="12">
    <source>
        <dbReference type="Proteomes" id="UP000324629"/>
    </source>
</evidence>
<feature type="region of interest" description="Disordered" evidence="9">
    <location>
        <begin position="214"/>
        <end position="239"/>
    </location>
</feature>
<dbReference type="GO" id="GO:0000977">
    <property type="term" value="F:RNA polymerase II transcription regulatory region sequence-specific DNA binding"/>
    <property type="evidence" value="ECO:0007669"/>
    <property type="project" value="TreeGrafter"/>
</dbReference>
<feature type="DNA-binding region" description="Homeobox" evidence="7">
    <location>
        <begin position="22"/>
        <end position="81"/>
    </location>
</feature>
<gene>
    <name evidence="11" type="ORF">DEA37_0000864</name>
</gene>
<dbReference type="InterPro" id="IPR009057">
    <property type="entry name" value="Homeodomain-like_sf"/>
</dbReference>
<dbReference type="SUPFAM" id="SSF46689">
    <property type="entry name" value="Homeodomain-like"/>
    <property type="match status" value="1"/>
</dbReference>
<feature type="compositionally biased region" description="Polar residues" evidence="9">
    <location>
        <begin position="229"/>
        <end position="239"/>
    </location>
</feature>
<dbReference type="InterPro" id="IPR050674">
    <property type="entry name" value="Msh_Homeobox_Regulators"/>
</dbReference>
<accession>A0A5J4NY47</accession>
<dbReference type="PROSITE" id="PS00027">
    <property type="entry name" value="HOMEOBOX_1"/>
    <property type="match status" value="1"/>
</dbReference>
<keyword evidence="12" id="KW-1185">Reference proteome</keyword>
<evidence type="ECO:0000256" key="7">
    <source>
        <dbReference type="PROSITE-ProRule" id="PRU00108"/>
    </source>
</evidence>
<keyword evidence="5 7" id="KW-0539">Nucleus</keyword>
<keyword evidence="3 7" id="KW-0238">DNA-binding</keyword>
<evidence type="ECO:0000256" key="6">
    <source>
        <dbReference type="ARBA" id="ARBA00038425"/>
    </source>
</evidence>
<dbReference type="InterPro" id="IPR020479">
    <property type="entry name" value="HD_metazoa"/>
</dbReference>
<dbReference type="EMBL" id="QNGE01000495">
    <property type="protein sequence ID" value="KAA3680242.1"/>
    <property type="molecule type" value="Genomic_DNA"/>
</dbReference>
<comment type="caution">
    <text evidence="11">The sequence shown here is derived from an EMBL/GenBank/DDBJ whole genome shotgun (WGS) entry which is preliminary data.</text>
</comment>
<dbReference type="GO" id="GO:0005634">
    <property type="term" value="C:nucleus"/>
    <property type="evidence" value="ECO:0007669"/>
    <property type="project" value="UniProtKB-SubCell"/>
</dbReference>
<organism evidence="11 12">
    <name type="scientific">Paragonimus westermani</name>
    <dbReference type="NCBI Taxonomy" id="34504"/>
    <lineage>
        <taxon>Eukaryota</taxon>
        <taxon>Metazoa</taxon>
        <taxon>Spiralia</taxon>
        <taxon>Lophotrochozoa</taxon>
        <taxon>Platyhelminthes</taxon>
        <taxon>Trematoda</taxon>
        <taxon>Digenea</taxon>
        <taxon>Plagiorchiida</taxon>
        <taxon>Troglotremata</taxon>
        <taxon>Troglotrematidae</taxon>
        <taxon>Paragonimus</taxon>
    </lineage>
</organism>
<feature type="region of interest" description="Disordered" evidence="9">
    <location>
        <begin position="6"/>
        <end position="28"/>
    </location>
</feature>
<proteinExistence type="inferred from homology"/>
<name>A0A5J4NY47_9TREM</name>